<dbReference type="AlphaFoldDB" id="A0A1N6EY28"/>
<name>A0A1N6EY28_9FLAO</name>
<gene>
    <name evidence="1" type="ORF">SAMN05421769_0806</name>
</gene>
<evidence type="ECO:0000313" key="2">
    <source>
        <dbReference type="Proteomes" id="UP000184782"/>
    </source>
</evidence>
<sequence>MKRLLFGSILLISQFIFSQNTIQTDIKGKKIDYYFELEKKLGSKIYKTDKEYISVKPVIVPFVFERKEKEIPNLLVFYKLYKEDSAIAEILYEWDVRNFEKGDNINKSLSFNKAMIKKYYKLVDEISKKYGDSKYEGNLEKLELLNSEEGLSRRDNWQVNDKFKVFSYINLSEYYESNGLVTTIPTHRIRFYVINEEEK</sequence>
<reference evidence="2" key="1">
    <citation type="submission" date="2016-12" db="EMBL/GenBank/DDBJ databases">
        <authorList>
            <person name="Varghese N."/>
            <person name="Submissions S."/>
        </authorList>
    </citation>
    <scope>NUCLEOTIDE SEQUENCE [LARGE SCALE GENOMIC DNA]</scope>
    <source>
        <strain evidence="2">DSM 16779</strain>
    </source>
</reference>
<proteinExistence type="predicted"/>
<evidence type="ECO:0000313" key="1">
    <source>
        <dbReference type="EMBL" id="SIN87909.1"/>
    </source>
</evidence>
<protein>
    <submittedName>
        <fullName evidence="1">Uncharacterized protein</fullName>
    </submittedName>
</protein>
<dbReference type="RefSeq" id="WP_074228968.1">
    <property type="nucleotide sequence ID" value="NZ_FSRQ01000001.1"/>
</dbReference>
<dbReference type="OrthoDB" id="759000at2"/>
<keyword evidence="2" id="KW-1185">Reference proteome</keyword>
<dbReference type="Proteomes" id="UP000184782">
    <property type="component" value="Unassembled WGS sequence"/>
</dbReference>
<organism evidence="1 2">
    <name type="scientific">Chryseobacterium scophthalmum</name>
    <dbReference type="NCBI Taxonomy" id="59733"/>
    <lineage>
        <taxon>Bacteria</taxon>
        <taxon>Pseudomonadati</taxon>
        <taxon>Bacteroidota</taxon>
        <taxon>Flavobacteriia</taxon>
        <taxon>Flavobacteriales</taxon>
        <taxon>Weeksellaceae</taxon>
        <taxon>Chryseobacterium group</taxon>
        <taxon>Chryseobacterium</taxon>
    </lineage>
</organism>
<dbReference type="EMBL" id="FSRQ01000001">
    <property type="protein sequence ID" value="SIN87909.1"/>
    <property type="molecule type" value="Genomic_DNA"/>
</dbReference>
<dbReference type="STRING" id="59733.SAMN05421769_0806"/>
<accession>A0A1N6EY28</accession>